<name>A0ABP9SR20_9MICC</name>
<feature type="compositionally biased region" description="Basic and acidic residues" evidence="1">
    <location>
        <begin position="15"/>
        <end position="30"/>
    </location>
</feature>
<sequence>MSILYMDKGFGPHVDRGFESASTRLERSGLHPEPAGETEQHSRELVRHILTLEPERVPAVTAELFAEAIAIADTVREAQGRGPVTSYRARDFWEILKELIDSVLDQ</sequence>
<evidence type="ECO:0000313" key="2">
    <source>
        <dbReference type="EMBL" id="GAA5199875.1"/>
    </source>
</evidence>
<evidence type="ECO:0000256" key="1">
    <source>
        <dbReference type="SAM" id="MobiDB-lite"/>
    </source>
</evidence>
<evidence type="ECO:0000313" key="3">
    <source>
        <dbReference type="Proteomes" id="UP001500200"/>
    </source>
</evidence>
<gene>
    <name evidence="2" type="ORF">GCM10023346_40680</name>
</gene>
<protein>
    <submittedName>
        <fullName evidence="2">Uncharacterized protein</fullName>
    </submittedName>
</protein>
<keyword evidence="3" id="KW-1185">Reference proteome</keyword>
<dbReference type="Proteomes" id="UP001500200">
    <property type="component" value="Unassembled WGS sequence"/>
</dbReference>
<reference evidence="3" key="1">
    <citation type="journal article" date="2019" name="Int. J. Syst. Evol. Microbiol.">
        <title>The Global Catalogue of Microorganisms (GCM) 10K type strain sequencing project: providing services to taxonomists for standard genome sequencing and annotation.</title>
        <authorList>
            <consortium name="The Broad Institute Genomics Platform"/>
            <consortium name="The Broad Institute Genome Sequencing Center for Infectious Disease"/>
            <person name="Wu L."/>
            <person name="Ma J."/>
        </authorList>
    </citation>
    <scope>NUCLEOTIDE SEQUENCE [LARGE SCALE GENOMIC DNA]</scope>
    <source>
        <strain evidence="3">JCM 18514</strain>
    </source>
</reference>
<feature type="region of interest" description="Disordered" evidence="1">
    <location>
        <begin position="15"/>
        <end position="42"/>
    </location>
</feature>
<dbReference type="RefSeq" id="WP_345452143.1">
    <property type="nucleotide sequence ID" value="NZ_BAABKK010000030.1"/>
</dbReference>
<organism evidence="2 3">
    <name type="scientific">Arthrobacter gyeryongensis</name>
    <dbReference type="NCBI Taxonomy" id="1650592"/>
    <lineage>
        <taxon>Bacteria</taxon>
        <taxon>Bacillati</taxon>
        <taxon>Actinomycetota</taxon>
        <taxon>Actinomycetes</taxon>
        <taxon>Micrococcales</taxon>
        <taxon>Micrococcaceae</taxon>
        <taxon>Arthrobacter</taxon>
    </lineage>
</organism>
<dbReference type="EMBL" id="BAABKK010000030">
    <property type="protein sequence ID" value="GAA5199875.1"/>
    <property type="molecule type" value="Genomic_DNA"/>
</dbReference>
<comment type="caution">
    <text evidence="2">The sequence shown here is derived from an EMBL/GenBank/DDBJ whole genome shotgun (WGS) entry which is preliminary data.</text>
</comment>
<accession>A0ABP9SR20</accession>
<proteinExistence type="predicted"/>